<evidence type="ECO:0000313" key="2">
    <source>
        <dbReference type="Proteomes" id="UP000053573"/>
    </source>
</evidence>
<gene>
    <name evidence="1" type="ORF">EMPG_16485</name>
</gene>
<evidence type="ECO:0000313" key="1">
    <source>
        <dbReference type="EMBL" id="KLJ08065.1"/>
    </source>
</evidence>
<comment type="caution">
    <text evidence="1">The sequence shown here is derived from an EMBL/GenBank/DDBJ whole genome shotgun (WGS) entry which is preliminary data.</text>
</comment>
<accession>A0A0H1B9K6</accession>
<protein>
    <submittedName>
        <fullName evidence="1">Uncharacterized protein</fullName>
    </submittedName>
</protein>
<sequence length="85" mass="9612">MPRRVVSLNVVLTPEELLYRDKLILDLLECSSAHGNGPFIRSDPRDQPMVLNTVDEPCCQLVEGRGECTAKHIANMFKVLDEMQD</sequence>
<dbReference type="Proteomes" id="UP000053573">
    <property type="component" value="Unassembled WGS sequence"/>
</dbReference>
<dbReference type="EMBL" id="LDEV01002673">
    <property type="protein sequence ID" value="KLJ08065.1"/>
    <property type="molecule type" value="Genomic_DNA"/>
</dbReference>
<dbReference type="AlphaFoldDB" id="A0A0H1B9K6"/>
<proteinExistence type="predicted"/>
<reference evidence="2" key="1">
    <citation type="journal article" date="2015" name="PLoS Genet.">
        <title>The dynamic genome and transcriptome of the human fungal pathogen Blastomyces and close relative Emmonsia.</title>
        <authorList>
            <person name="Munoz J.F."/>
            <person name="Gauthier G.M."/>
            <person name="Desjardins C.A."/>
            <person name="Gallo J.E."/>
            <person name="Holder J."/>
            <person name="Sullivan T.D."/>
            <person name="Marty A.J."/>
            <person name="Carmen J.C."/>
            <person name="Chen Z."/>
            <person name="Ding L."/>
            <person name="Gujja S."/>
            <person name="Magrini V."/>
            <person name="Misas E."/>
            <person name="Mitreva M."/>
            <person name="Priest M."/>
            <person name="Saif S."/>
            <person name="Whiston E.A."/>
            <person name="Young S."/>
            <person name="Zeng Q."/>
            <person name="Goldman W.E."/>
            <person name="Mardis E.R."/>
            <person name="Taylor J.W."/>
            <person name="McEwen J.G."/>
            <person name="Clay O.K."/>
            <person name="Klein B.S."/>
            <person name="Cuomo C.A."/>
        </authorList>
    </citation>
    <scope>NUCLEOTIDE SEQUENCE [LARGE SCALE GENOMIC DNA]</scope>
    <source>
        <strain evidence="2">UAMH 139</strain>
    </source>
</reference>
<name>A0A0H1B9K6_9EURO</name>
<keyword evidence="2" id="KW-1185">Reference proteome</keyword>
<organism evidence="1 2">
    <name type="scientific">Blastomyces silverae</name>
    <dbReference type="NCBI Taxonomy" id="2060906"/>
    <lineage>
        <taxon>Eukaryota</taxon>
        <taxon>Fungi</taxon>
        <taxon>Dikarya</taxon>
        <taxon>Ascomycota</taxon>
        <taxon>Pezizomycotina</taxon>
        <taxon>Eurotiomycetes</taxon>
        <taxon>Eurotiomycetidae</taxon>
        <taxon>Onygenales</taxon>
        <taxon>Ajellomycetaceae</taxon>
        <taxon>Blastomyces</taxon>
    </lineage>
</organism>